<gene>
    <name evidence="1" type="ORF">CBM2613_A70008</name>
    <name evidence="2" type="ORF">CBM2636_10722</name>
</gene>
<dbReference type="AlphaFoldDB" id="A0A375F2E8"/>
<proteinExistence type="predicted"/>
<organism evidence="1 4">
    <name type="scientific">Cupriavidus taiwanensis</name>
    <dbReference type="NCBI Taxonomy" id="164546"/>
    <lineage>
        <taxon>Bacteria</taxon>
        <taxon>Pseudomonadati</taxon>
        <taxon>Pseudomonadota</taxon>
        <taxon>Betaproteobacteria</taxon>
        <taxon>Burkholderiales</taxon>
        <taxon>Burkholderiaceae</taxon>
        <taxon>Cupriavidus</taxon>
    </lineage>
</organism>
<name>A0A375F2E8_9BURK</name>
<evidence type="ECO:0000313" key="1">
    <source>
        <dbReference type="EMBL" id="SOZ65350.1"/>
    </source>
</evidence>
<reference evidence="3 4" key="1">
    <citation type="submission" date="2018-01" db="EMBL/GenBank/DDBJ databases">
        <authorList>
            <person name="Clerissi C."/>
        </authorList>
    </citation>
    <scope>NUCLEOTIDE SEQUENCE [LARGE SCALE GENOMIC DNA]</scope>
    <source>
        <strain evidence="1">Cupriavidus taiwanensis STM 8556</strain>
        <strain evidence="2">Cupriavidus taiwanensis SWF 66322</strain>
    </source>
</reference>
<dbReference type="EMBL" id="OFTH01000031">
    <property type="protein sequence ID" value="SOZ65350.1"/>
    <property type="molecule type" value="Genomic_DNA"/>
</dbReference>
<dbReference type="EMBL" id="LT984813">
    <property type="protein sequence ID" value="SPD63706.1"/>
    <property type="molecule type" value="Genomic_DNA"/>
</dbReference>
<evidence type="ECO:0000313" key="2">
    <source>
        <dbReference type="EMBL" id="SPD63706.1"/>
    </source>
</evidence>
<dbReference type="Proteomes" id="UP000256952">
    <property type="component" value="Chromosome CBM2613_a"/>
</dbReference>
<sequence length="33" mass="3862">MHFQQAQRDPNVLDVSMLDLLEANNMPQTTKYL</sequence>
<dbReference type="Proteomes" id="UP000254259">
    <property type="component" value="Chromosome CBM2636"/>
</dbReference>
<evidence type="ECO:0000313" key="4">
    <source>
        <dbReference type="Proteomes" id="UP000256952"/>
    </source>
</evidence>
<accession>A0A375F2E8</accession>
<evidence type="ECO:0000313" key="3">
    <source>
        <dbReference type="Proteomes" id="UP000254259"/>
    </source>
</evidence>
<protein>
    <submittedName>
        <fullName evidence="1">Uncharacterized protein</fullName>
    </submittedName>
</protein>